<keyword evidence="1" id="KW-1133">Transmembrane helix</keyword>
<dbReference type="eggNOG" id="arCOG10933">
    <property type="taxonomic scope" value="Archaea"/>
</dbReference>
<dbReference type="KEGG" id="pyr:P186_1680"/>
<dbReference type="AlphaFoldDB" id="G7VGJ4"/>
<keyword evidence="3" id="KW-1185">Reference proteome</keyword>
<dbReference type="HOGENOM" id="CLU_061326_0_0_2"/>
<dbReference type="BioCyc" id="PSP1104324:GJSN-1649-MONOMER"/>
<evidence type="ECO:0000256" key="1">
    <source>
        <dbReference type="SAM" id="Phobius"/>
    </source>
</evidence>
<reference evidence="2 3" key="1">
    <citation type="journal article" date="2012" name="J. Bacteriol.">
        <title>Complete genome sequence of strain 1860, a crenarchaeon of the genus pyrobaculum able to grow with various electron acceptors.</title>
        <authorList>
            <person name="Mardanov A.V."/>
            <person name="Gumerov V.M."/>
            <person name="Slobodkina G.B."/>
            <person name="Beletsky A.V."/>
            <person name="Bonch-Osmolovskaya E.A."/>
            <person name="Ravin N.V."/>
            <person name="Skryabin K.G."/>
        </authorList>
    </citation>
    <scope>NUCLEOTIDE SEQUENCE [LARGE SCALE GENOMIC DNA]</scope>
    <source>
        <strain evidence="2 3">1860</strain>
    </source>
</reference>
<dbReference type="STRING" id="1104324.P186_1680"/>
<protein>
    <submittedName>
        <fullName evidence="2">Uncharacterized protein</fullName>
    </submittedName>
</protein>
<organism evidence="2 3">
    <name type="scientific">Pyrobaculum ferrireducens</name>
    <dbReference type="NCBI Taxonomy" id="1104324"/>
    <lineage>
        <taxon>Archaea</taxon>
        <taxon>Thermoproteota</taxon>
        <taxon>Thermoprotei</taxon>
        <taxon>Thermoproteales</taxon>
        <taxon>Thermoproteaceae</taxon>
        <taxon>Pyrobaculum</taxon>
    </lineage>
</organism>
<dbReference type="Proteomes" id="UP000005867">
    <property type="component" value="Chromosome"/>
</dbReference>
<keyword evidence="1" id="KW-0812">Transmembrane</keyword>
<evidence type="ECO:0000313" key="3">
    <source>
        <dbReference type="Proteomes" id="UP000005867"/>
    </source>
</evidence>
<dbReference type="EMBL" id="CP003098">
    <property type="protein sequence ID" value="AET33094.1"/>
    <property type="molecule type" value="Genomic_DNA"/>
</dbReference>
<keyword evidence="1" id="KW-0472">Membrane</keyword>
<feature type="transmembrane region" description="Helical" evidence="1">
    <location>
        <begin position="242"/>
        <end position="261"/>
    </location>
</feature>
<gene>
    <name evidence="2" type="ORF">P186_1680</name>
</gene>
<evidence type="ECO:0000313" key="2">
    <source>
        <dbReference type="EMBL" id="AET33094.1"/>
    </source>
</evidence>
<proteinExistence type="predicted"/>
<accession>G7VGJ4</accession>
<name>G7VGJ4_9CREN</name>
<sequence length="265" mass="28720">MGYGDSVDGYTACIYFYVPVLSSNPGYFGAKPPAVKFNNTYICFKGTPGGTYQFKYDTYVPTSLQDVLNSSGYVYVKWLNVSYVEYPNGTVIAQRMRASFGYVDFFSLLTTTPIFRYEYGTAYGGVLRNSTVRTHPLTEEAPNGETIIMGAFDIHEGSFILVVPYAPYSRAPYYLPVASNVAVAACFNCHFVYEGQTGTAKVMNIGGVWKIGIPSDVLNSLTNPHEISMPTVAASGGAAPNLALVALLATATLLGGAFVAIRRRL</sequence>